<sequence>MVICTKPLTLPGLYAELPPGWYYYHLTHYFDNNPEPREEVLLAVCPSEIDMEFQQHMCQYWSETLDDWDDTAESHCNWDNPDNPNVSIEQAANEFTLIDQCIRNIFGEDVFSQRFSTPWLGRFGRDPINIDEIEQYYKKPDESPIVFKRFVRLPSYFNVSLIDNFCTIHKIK</sequence>
<evidence type="ECO:0000313" key="1">
    <source>
        <dbReference type="EMBL" id="AUV65324.1"/>
    </source>
</evidence>
<evidence type="ECO:0000313" key="2">
    <source>
        <dbReference type="Proteomes" id="UP000297194"/>
    </source>
</evidence>
<dbReference type="Proteomes" id="UP000297194">
    <property type="component" value="Segment"/>
</dbReference>
<dbReference type="GeneID" id="40526997"/>
<dbReference type="EMBL" id="MF375894">
    <property type="protein sequence ID" value="AUV65324.1"/>
    <property type="molecule type" value="Genomic_DNA"/>
</dbReference>
<keyword evidence="2" id="KW-1185">Reference proteome</keyword>
<accession>A0A2K9VSA3</accession>
<organism evidence="1 2">
    <name type="scientific">Mythimna unipuncta nucleopolyhedrovirus</name>
    <dbReference type="NCBI Taxonomy" id="447897"/>
    <lineage>
        <taxon>Viruses</taxon>
        <taxon>Viruses incertae sedis</taxon>
        <taxon>Naldaviricetes</taxon>
        <taxon>Lefavirales</taxon>
        <taxon>Baculoviridae</taxon>
        <taxon>Alphabaculovirus</taxon>
    </lineage>
</organism>
<protein>
    <submittedName>
        <fullName evidence="1">Uncharacterized protein</fullName>
    </submittedName>
</protein>
<dbReference type="RefSeq" id="YP_009666717.1">
    <property type="nucleotide sequence ID" value="NC_043530.1"/>
</dbReference>
<reference evidence="1" key="1">
    <citation type="journal article" date="2017" name="Virus Genes">
        <title>The complete genome sequence of a third distinct baculovirus isolated from the true armyworm, Mythimna unipuncta, contains two copies of the lef-7 gene.</title>
        <authorList>
            <person name="Harrison R.L."/>
            <person name="Mowery J.D."/>
            <person name="Rowley D.L."/>
            <person name="Bauchan G.R."/>
            <person name="Theilmann D.A."/>
            <person name="Rohrmann G.F."/>
            <person name="Erlandson M.A."/>
        </authorList>
    </citation>
    <scope>NUCLEOTIDE SEQUENCE [LARGE SCALE GENOMIC DNA]</scope>
    <source>
        <strain evidence="1">#7</strain>
    </source>
</reference>
<dbReference type="KEGG" id="vg:40526997"/>
<proteinExistence type="predicted"/>
<name>A0A2K9VSA3_9ABAC</name>